<feature type="region of interest" description="Disordered" evidence="1">
    <location>
        <begin position="153"/>
        <end position="177"/>
    </location>
</feature>
<dbReference type="OrthoDB" id="432412at2759"/>
<name>W3VS82_MOEAP</name>
<evidence type="ECO:0000313" key="3">
    <source>
        <dbReference type="Proteomes" id="UP000019462"/>
    </source>
</evidence>
<evidence type="ECO:0000256" key="1">
    <source>
        <dbReference type="SAM" id="MobiDB-lite"/>
    </source>
</evidence>
<dbReference type="Proteomes" id="UP000019462">
    <property type="component" value="Unassembled WGS sequence"/>
</dbReference>
<dbReference type="CDD" id="cd24163">
    <property type="entry name" value="RWDD2_C"/>
    <property type="match status" value="1"/>
</dbReference>
<accession>W3VS82</accession>
<evidence type="ECO:0000313" key="2">
    <source>
        <dbReference type="EMBL" id="ETS63656.1"/>
    </source>
</evidence>
<dbReference type="InterPro" id="IPR059181">
    <property type="entry name" value="RWDD2A-B_C"/>
</dbReference>
<protein>
    <submittedName>
        <fullName evidence="2">Uncharacterized protein</fullName>
    </submittedName>
</protein>
<dbReference type="HOGENOM" id="CLU_829296_0_0_1"/>
<keyword evidence="3" id="KW-1185">Reference proteome</keyword>
<dbReference type="AlphaFoldDB" id="W3VS82"/>
<dbReference type="InterPro" id="IPR017359">
    <property type="entry name" value="Phi-like"/>
</dbReference>
<gene>
    <name evidence="2" type="ORF">PaG_01959</name>
</gene>
<organism evidence="2 3">
    <name type="scientific">Moesziomyces aphidis</name>
    <name type="common">Pseudozyma aphidis</name>
    <dbReference type="NCBI Taxonomy" id="84754"/>
    <lineage>
        <taxon>Eukaryota</taxon>
        <taxon>Fungi</taxon>
        <taxon>Dikarya</taxon>
        <taxon>Basidiomycota</taxon>
        <taxon>Ustilaginomycotina</taxon>
        <taxon>Ustilaginomycetes</taxon>
        <taxon>Ustilaginales</taxon>
        <taxon>Ustilaginaceae</taxon>
        <taxon>Moesziomyces</taxon>
    </lineage>
</organism>
<comment type="caution">
    <text evidence="2">The sequence shown here is derived from an EMBL/GenBank/DDBJ whole genome shotgun (WGS) entry which is preliminary data.</text>
</comment>
<dbReference type="EMBL" id="AWNI01000008">
    <property type="protein sequence ID" value="ETS63656.1"/>
    <property type="molecule type" value="Genomic_DNA"/>
</dbReference>
<reference evidence="2 3" key="1">
    <citation type="journal article" date="2014" name="Genome Announc.">
        <title>Genome sequence of the basidiomycetous fungus Pseudozyma aphidis DSM70725, an efficient producer of biosurfactant mannosylerythritol lipids.</title>
        <authorList>
            <person name="Lorenz S."/>
            <person name="Guenther M."/>
            <person name="Grumaz C."/>
            <person name="Rupp S."/>
            <person name="Zibek S."/>
            <person name="Sohn K."/>
        </authorList>
    </citation>
    <scope>NUCLEOTIDE SEQUENCE [LARGE SCALE GENOMIC DNA]</scope>
    <source>
        <strain evidence="3">ATCC 32657 / CBS 517.83 / DSM 70725 / JCM 10318 / NBRC 10182 / NRRL Y-7954 / St-0401</strain>
    </source>
</reference>
<proteinExistence type="predicted"/>
<dbReference type="PANTHER" id="PTHR15955">
    <property type="entry name" value="RWD DOMAIN CONTAINING PROTEIN 2"/>
    <property type="match status" value="1"/>
</dbReference>
<sequence length="335" mass="36162">MASSPLLTLQYASLEDVAQDLDMVIQSASADQWSWQGVNADEEDAWSRFVQDPSSVLAEEAESAIAGMSGKIQVTQDVALSFALLSRGGWLDGSTIEAVVDVSAPTISSQGVATIKEALVGRSHAWDDDGVESLFLFDLLTTAQEQVASADLAPNAESGGREQGLESVPNTKQSESPTSVEMSRALFWSHHLKAPSKLKDFNNWCPELRIWGIVRTGYPGYLCFEGEATAVAEMVRRVKALQWHAIQLRVNETWTWHPSSSGDAANLAPLEQALLSCALAQDHPANTEVGKVRTGCQVLDSLGELVQRLRECGLPHDEISDALGIRISTAQASDS</sequence>
<feature type="compositionally biased region" description="Polar residues" evidence="1">
    <location>
        <begin position="168"/>
        <end position="177"/>
    </location>
</feature>
<dbReference type="PANTHER" id="PTHR15955:SF8">
    <property type="entry name" value="RWD DOMAIN-CONTAINING PROTEIN 2B-RELATED"/>
    <property type="match status" value="1"/>
</dbReference>